<organism evidence="1 2">
    <name type="scientific">Azohydromonas lata</name>
    <dbReference type="NCBI Taxonomy" id="45677"/>
    <lineage>
        <taxon>Bacteria</taxon>
        <taxon>Pseudomonadati</taxon>
        <taxon>Pseudomonadota</taxon>
        <taxon>Betaproteobacteria</taxon>
        <taxon>Burkholderiales</taxon>
        <taxon>Sphaerotilaceae</taxon>
        <taxon>Azohydromonas</taxon>
    </lineage>
</organism>
<protein>
    <recommendedName>
        <fullName evidence="3">Lipoprotein</fullName>
    </recommendedName>
</protein>
<dbReference type="RefSeq" id="WP_322468521.1">
    <property type="nucleotide sequence ID" value="NZ_JAXOJX010000108.1"/>
</dbReference>
<dbReference type="Proteomes" id="UP001293718">
    <property type="component" value="Unassembled WGS sequence"/>
</dbReference>
<dbReference type="EMBL" id="JAXOJX010000108">
    <property type="protein sequence ID" value="MDZ5461323.1"/>
    <property type="molecule type" value="Genomic_DNA"/>
</dbReference>
<keyword evidence="2" id="KW-1185">Reference proteome</keyword>
<comment type="caution">
    <text evidence="1">The sequence shown here is derived from an EMBL/GenBank/DDBJ whole genome shotgun (WGS) entry which is preliminary data.</text>
</comment>
<name>A0ABU5IR11_9BURK</name>
<proteinExistence type="predicted"/>
<accession>A0ABU5IR11</accession>
<evidence type="ECO:0000313" key="2">
    <source>
        <dbReference type="Proteomes" id="UP001293718"/>
    </source>
</evidence>
<reference evidence="1 2" key="1">
    <citation type="submission" date="2023-11" db="EMBL/GenBank/DDBJ databases">
        <title>Draft genome of Azohydromonas lata strain H1 (DSM1123), a polyhydroxyalkanoate producer.</title>
        <authorList>
            <person name="Traversa D."/>
            <person name="D'Addabbo P."/>
            <person name="Pazzani C."/>
            <person name="Manzari C."/>
            <person name="Chiara M."/>
            <person name="Scrascia M."/>
        </authorList>
    </citation>
    <scope>NUCLEOTIDE SEQUENCE [LARGE SCALE GENOMIC DNA]</scope>
    <source>
        <strain evidence="1 2">H1</strain>
    </source>
</reference>
<evidence type="ECO:0000313" key="1">
    <source>
        <dbReference type="EMBL" id="MDZ5461323.1"/>
    </source>
</evidence>
<sequence length="218" mass="21835">MSSSTRHALPARGAAQRSTALAGATLAAALLAGCATGPDATWSDPQLAARPLQGARVMVVCEAVDTTLQQVCMDRMVDEATARGLTPVRATQPPPSGRVGQGADAYLGAARAAGATALLLTSVTPDNSRVYQPSPFSLGIGGFSFGGHSGAGVGVSVPIGGGGMASSPGYAANSSFSDTGNGRLLWSARTSTTTTDFNAGMQTMSRTLLEAAEKAGVF</sequence>
<evidence type="ECO:0008006" key="3">
    <source>
        <dbReference type="Google" id="ProtNLM"/>
    </source>
</evidence>
<gene>
    <name evidence="1" type="ORF">SM757_32590</name>
</gene>
<dbReference type="PROSITE" id="PS51257">
    <property type="entry name" value="PROKAR_LIPOPROTEIN"/>
    <property type="match status" value="1"/>
</dbReference>